<evidence type="ECO:0000256" key="1">
    <source>
        <dbReference type="ARBA" id="ARBA00004651"/>
    </source>
</evidence>
<evidence type="ECO:0000256" key="5">
    <source>
        <dbReference type="ARBA" id="ARBA00023136"/>
    </source>
</evidence>
<organism evidence="8 9">
    <name type="scientific">Myroides pelagicus</name>
    <dbReference type="NCBI Taxonomy" id="270914"/>
    <lineage>
        <taxon>Bacteria</taxon>
        <taxon>Pseudomonadati</taxon>
        <taxon>Bacteroidota</taxon>
        <taxon>Flavobacteriia</taxon>
        <taxon>Flavobacteriales</taxon>
        <taxon>Flavobacteriaceae</taxon>
        <taxon>Myroides</taxon>
    </lineage>
</organism>
<reference evidence="8 9" key="1">
    <citation type="journal article" date="2006" name="Int. J. Syst. Evol. Microbiol.">
        <title>Myroides pelagicus sp. nov., isolated from seawater in Thailand.</title>
        <authorList>
            <person name="Yoon J."/>
            <person name="Maneerat S."/>
            <person name="Kawai F."/>
            <person name="Yokota A."/>
        </authorList>
    </citation>
    <scope>NUCLEOTIDE SEQUENCE [LARGE SCALE GENOMIC DNA]</scope>
    <source>
        <strain evidence="8 9">SM1T</strain>
    </source>
</reference>
<name>A0A7K1GLQ1_9FLAO</name>
<feature type="transmembrane region" description="Helical" evidence="6">
    <location>
        <begin position="27"/>
        <end position="47"/>
    </location>
</feature>
<evidence type="ECO:0000256" key="3">
    <source>
        <dbReference type="ARBA" id="ARBA00022692"/>
    </source>
</evidence>
<protein>
    <submittedName>
        <fullName evidence="8">ABC transporter permease</fullName>
    </submittedName>
</protein>
<feature type="domain" description="ABC-2 type transporter transmembrane" evidence="7">
    <location>
        <begin position="30"/>
        <end position="384"/>
    </location>
</feature>
<feature type="transmembrane region" description="Helical" evidence="6">
    <location>
        <begin position="367"/>
        <end position="385"/>
    </location>
</feature>
<dbReference type="InterPro" id="IPR051449">
    <property type="entry name" value="ABC-2_transporter_component"/>
</dbReference>
<keyword evidence="4 6" id="KW-1133">Transmembrane helix</keyword>
<dbReference type="EMBL" id="WMJY01000014">
    <property type="protein sequence ID" value="MTH29797.1"/>
    <property type="molecule type" value="Genomic_DNA"/>
</dbReference>
<dbReference type="GO" id="GO:0140359">
    <property type="term" value="F:ABC-type transporter activity"/>
    <property type="evidence" value="ECO:0007669"/>
    <property type="project" value="InterPro"/>
</dbReference>
<dbReference type="GO" id="GO:0005886">
    <property type="term" value="C:plasma membrane"/>
    <property type="evidence" value="ECO:0007669"/>
    <property type="project" value="UniProtKB-SubCell"/>
</dbReference>
<dbReference type="RefSeq" id="WP_155035793.1">
    <property type="nucleotide sequence ID" value="NZ_JAYMMG010000004.1"/>
</dbReference>
<evidence type="ECO:0000259" key="7">
    <source>
        <dbReference type="Pfam" id="PF12698"/>
    </source>
</evidence>
<dbReference type="Pfam" id="PF12698">
    <property type="entry name" value="ABC2_membrane_3"/>
    <property type="match status" value="1"/>
</dbReference>
<gene>
    <name evidence="8" type="ORF">GJV77_07680</name>
</gene>
<comment type="caution">
    <text evidence="8">The sequence shown here is derived from an EMBL/GenBank/DDBJ whole genome shotgun (WGS) entry which is preliminary data.</text>
</comment>
<proteinExistence type="predicted"/>
<keyword evidence="5 6" id="KW-0472">Membrane</keyword>
<feature type="transmembrane region" description="Helical" evidence="6">
    <location>
        <begin position="276"/>
        <end position="295"/>
    </location>
</feature>
<keyword evidence="2" id="KW-1003">Cell membrane</keyword>
<evidence type="ECO:0000256" key="2">
    <source>
        <dbReference type="ARBA" id="ARBA00022475"/>
    </source>
</evidence>
<dbReference type="Gene3D" id="3.40.1710.10">
    <property type="entry name" value="abc type-2 transporter like domain"/>
    <property type="match status" value="1"/>
</dbReference>
<comment type="subcellular location">
    <subcellularLocation>
        <location evidence="1">Cell membrane</location>
        <topology evidence="1">Multi-pass membrane protein</topology>
    </subcellularLocation>
</comment>
<keyword evidence="3 6" id="KW-0812">Transmembrane</keyword>
<dbReference type="InterPro" id="IPR013525">
    <property type="entry name" value="ABC2_TM"/>
</dbReference>
<dbReference type="Proteomes" id="UP000488936">
    <property type="component" value="Unassembled WGS sequence"/>
</dbReference>
<evidence type="ECO:0000313" key="8">
    <source>
        <dbReference type="EMBL" id="MTH29797.1"/>
    </source>
</evidence>
<dbReference type="OrthoDB" id="9811522at2"/>
<dbReference type="AlphaFoldDB" id="A0A7K1GLQ1"/>
<feature type="transmembrane region" description="Helical" evidence="6">
    <location>
        <begin position="307"/>
        <end position="326"/>
    </location>
</feature>
<evidence type="ECO:0000256" key="4">
    <source>
        <dbReference type="ARBA" id="ARBA00022989"/>
    </source>
</evidence>
<evidence type="ECO:0000256" key="6">
    <source>
        <dbReference type="SAM" id="Phobius"/>
    </source>
</evidence>
<sequence>MFKSLIEGLALIYEGLRQEVKLIFSDTAVITSYIFSVLFVFFFYSYVYSHEVIENLSVAVVDQDQSKLSQQVGRMLDGTPQLNVDYRTQSYELAKELYREEKVHGIILIPKGFGRDIQKGISPKVVAYADASYMLYYKQTLGAVMKTVGTMNAQIEVNKMMATGTNMKQAVENRRPFNPVAVPLYNINSGYGTFLLPVVFLIALQTLQISAMGVIGGTLREGGLFARTFAYANKRFGIFFSTIGRSLAYLVFSMLLLVIATLVVNRAYNFPMRGDMFEIVVFLTPFILSVTFLGMTAINFFRKREEALMVVTIFSIPTLLLSGASWPMQAFPLWLQKASVFIPTTLGSQGYLALSQFGASLYEIKDIYIQMWGICLFYFVLALWTNRRFIRVKEKVEE</sequence>
<dbReference type="PANTHER" id="PTHR30294">
    <property type="entry name" value="MEMBRANE COMPONENT OF ABC TRANSPORTER YHHJ-RELATED"/>
    <property type="match status" value="1"/>
</dbReference>
<feature type="transmembrane region" description="Helical" evidence="6">
    <location>
        <begin position="236"/>
        <end position="264"/>
    </location>
</feature>
<dbReference type="PANTHER" id="PTHR30294:SF46">
    <property type="entry name" value="ABC TRANSPORTER PERMEASE"/>
    <property type="match status" value="1"/>
</dbReference>
<accession>A0A7K1GLQ1</accession>
<keyword evidence="9" id="KW-1185">Reference proteome</keyword>
<evidence type="ECO:0000313" key="9">
    <source>
        <dbReference type="Proteomes" id="UP000488936"/>
    </source>
</evidence>